<protein>
    <submittedName>
        <fullName evidence="1">Uncharacterized protein</fullName>
    </submittedName>
</protein>
<evidence type="ECO:0000313" key="1">
    <source>
        <dbReference type="EMBL" id="MBX33541.1"/>
    </source>
</evidence>
<organism evidence="1">
    <name type="scientific">Rhizophora mucronata</name>
    <name type="common">Asiatic mangrove</name>
    <dbReference type="NCBI Taxonomy" id="61149"/>
    <lineage>
        <taxon>Eukaryota</taxon>
        <taxon>Viridiplantae</taxon>
        <taxon>Streptophyta</taxon>
        <taxon>Embryophyta</taxon>
        <taxon>Tracheophyta</taxon>
        <taxon>Spermatophyta</taxon>
        <taxon>Magnoliopsida</taxon>
        <taxon>eudicotyledons</taxon>
        <taxon>Gunneridae</taxon>
        <taxon>Pentapetalae</taxon>
        <taxon>rosids</taxon>
        <taxon>fabids</taxon>
        <taxon>Malpighiales</taxon>
        <taxon>Rhizophoraceae</taxon>
        <taxon>Rhizophora</taxon>
    </lineage>
</organism>
<name>A0A2P2MTL8_RHIMU</name>
<dbReference type="EMBL" id="GGEC01053057">
    <property type="protein sequence ID" value="MBX33541.1"/>
    <property type="molecule type" value="Transcribed_RNA"/>
</dbReference>
<sequence>MFIMLLMCRKHKLILRRMGFSLWKPQQRLQPM</sequence>
<reference evidence="1" key="1">
    <citation type="submission" date="2018-02" db="EMBL/GenBank/DDBJ databases">
        <title>Rhizophora mucronata_Transcriptome.</title>
        <authorList>
            <person name="Meera S.P."/>
            <person name="Sreeshan A."/>
            <person name="Augustine A."/>
        </authorList>
    </citation>
    <scope>NUCLEOTIDE SEQUENCE</scope>
    <source>
        <tissue evidence="1">Leaf</tissue>
    </source>
</reference>
<proteinExistence type="predicted"/>
<dbReference type="AlphaFoldDB" id="A0A2P2MTL8"/>
<accession>A0A2P2MTL8</accession>